<evidence type="ECO:0000313" key="2">
    <source>
        <dbReference type="EMBL" id="OMO58158.1"/>
    </source>
</evidence>
<keyword evidence="1" id="KW-0472">Membrane</keyword>
<reference evidence="3" key="1">
    <citation type="submission" date="2013-09" db="EMBL/GenBank/DDBJ databases">
        <title>Corchorus olitorius genome sequencing.</title>
        <authorList>
            <person name="Alam M."/>
            <person name="Haque M.S."/>
            <person name="Islam M.S."/>
            <person name="Emdad E.M."/>
            <person name="Islam M.M."/>
            <person name="Ahmed B."/>
            <person name="Halim A."/>
            <person name="Hossen Q.M.M."/>
            <person name="Hossain M.Z."/>
            <person name="Ahmed R."/>
            <person name="Khan M.M."/>
            <person name="Islam R."/>
            <person name="Rashid M.M."/>
            <person name="Khan S.A."/>
            <person name="Rahman M.S."/>
            <person name="Alam M."/>
            <person name="Yahiya A.S."/>
            <person name="Khan M.S."/>
            <person name="Azam M.S."/>
            <person name="Haque T."/>
            <person name="Lashkar M.Z.H."/>
            <person name="Akhand A.I."/>
            <person name="Morshed G."/>
            <person name="Roy S."/>
            <person name="Uddin K.S."/>
            <person name="Rabeya T."/>
            <person name="Hossain A.S."/>
            <person name="Chowdhury A."/>
            <person name="Snigdha A.R."/>
            <person name="Mortoza M.S."/>
            <person name="Matin S.A."/>
            <person name="Hoque S.M.E."/>
            <person name="Islam M.K."/>
            <person name="Roy D.K."/>
            <person name="Haider R."/>
            <person name="Moosa M.M."/>
            <person name="Elias S.M."/>
            <person name="Hasan A.M."/>
            <person name="Jahan S."/>
            <person name="Shafiuddin M."/>
            <person name="Mahmood N."/>
            <person name="Shommy N.S."/>
        </authorList>
    </citation>
    <scope>NUCLEOTIDE SEQUENCE [LARGE SCALE GENOMIC DNA]</scope>
    <source>
        <strain evidence="3">cv. O-4</strain>
    </source>
</reference>
<comment type="caution">
    <text evidence="2">The sequence shown here is derived from an EMBL/GenBank/DDBJ whole genome shotgun (WGS) entry which is preliminary data.</text>
</comment>
<sequence length="188" mass="21202">MAQLRISGRIGYGRIKVHPAVAHYQRHARVSRVSCVSDAPKEPNELSVRISFSDESFNINNRAQAAYYTKMVEKEIAPKDCPAAVDEWLKCNILSTVYSEVLTKGFKKYFPPVWKISGPLLSLSILPYMEETQFYQKVLVAMKKRKWPVVVGGAVLLVILILMWKLNSAKSKPESNDDGEILPNGEDC</sequence>
<keyword evidence="1" id="KW-1133">Transmembrane helix</keyword>
<evidence type="ECO:0000256" key="1">
    <source>
        <dbReference type="SAM" id="Phobius"/>
    </source>
</evidence>
<dbReference type="Proteomes" id="UP000187203">
    <property type="component" value="Unassembled WGS sequence"/>
</dbReference>
<name>A0A1R3GJ89_9ROSI</name>
<proteinExistence type="predicted"/>
<organism evidence="2 3">
    <name type="scientific">Corchorus olitorius</name>
    <dbReference type="NCBI Taxonomy" id="93759"/>
    <lineage>
        <taxon>Eukaryota</taxon>
        <taxon>Viridiplantae</taxon>
        <taxon>Streptophyta</taxon>
        <taxon>Embryophyta</taxon>
        <taxon>Tracheophyta</taxon>
        <taxon>Spermatophyta</taxon>
        <taxon>Magnoliopsida</taxon>
        <taxon>eudicotyledons</taxon>
        <taxon>Gunneridae</taxon>
        <taxon>Pentapetalae</taxon>
        <taxon>rosids</taxon>
        <taxon>malvids</taxon>
        <taxon>Malvales</taxon>
        <taxon>Malvaceae</taxon>
        <taxon>Grewioideae</taxon>
        <taxon>Apeibeae</taxon>
        <taxon>Corchorus</taxon>
    </lineage>
</organism>
<accession>A0A1R3GJ89</accession>
<dbReference type="EMBL" id="AWUE01022448">
    <property type="protein sequence ID" value="OMO58158.1"/>
    <property type="molecule type" value="Genomic_DNA"/>
</dbReference>
<keyword evidence="3" id="KW-1185">Reference proteome</keyword>
<feature type="transmembrane region" description="Helical" evidence="1">
    <location>
        <begin position="147"/>
        <end position="166"/>
    </location>
</feature>
<keyword evidence="1" id="KW-0812">Transmembrane</keyword>
<dbReference type="AlphaFoldDB" id="A0A1R3GJ89"/>
<gene>
    <name evidence="2" type="ORF">COLO4_34836</name>
</gene>
<protein>
    <submittedName>
        <fullName evidence="2">Uncharacterized protein</fullName>
    </submittedName>
</protein>
<evidence type="ECO:0000313" key="3">
    <source>
        <dbReference type="Proteomes" id="UP000187203"/>
    </source>
</evidence>